<comment type="caution">
    <text evidence="6">The sequence shown here is derived from an EMBL/GenBank/DDBJ whole genome shotgun (WGS) entry which is preliminary data.</text>
</comment>
<sequence>MLLAKDWSTGRDPSRYLISEKLDGVRALWDGKTLRFRSGRVVAAPAWFLARLPAEPLDGELWLARGQFERLSGMVRKSQAVEADWREIQYRVFELPGAGGTFAQRAQQLQALATRLAWPQLQAVAQVRVASAAALQERLQAVLKAGGEGLMLHHEDAPVQGGRSDALLKLKARDDAEARVIAHEPGKGKYAGQLGGLKVQTPEGRQFVIGTGFSDAERLNPPPVGSAVTYTYQGLTRTGLPRFASFLRVRNEP</sequence>
<dbReference type="SUPFAM" id="SSF50249">
    <property type="entry name" value="Nucleic acid-binding proteins"/>
    <property type="match status" value="1"/>
</dbReference>
<dbReference type="InterPro" id="IPR050326">
    <property type="entry name" value="NAD_dep_DNA_ligaseB"/>
</dbReference>
<organism evidence="6 7">
    <name type="scientific">Roseateles toxinivorans</name>
    <dbReference type="NCBI Taxonomy" id="270368"/>
    <lineage>
        <taxon>Bacteria</taxon>
        <taxon>Pseudomonadati</taxon>
        <taxon>Pseudomonadota</taxon>
        <taxon>Betaproteobacteria</taxon>
        <taxon>Burkholderiales</taxon>
        <taxon>Sphaerotilaceae</taxon>
        <taxon>Roseateles</taxon>
    </lineage>
</organism>
<dbReference type="Proteomes" id="UP000295361">
    <property type="component" value="Unassembled WGS sequence"/>
</dbReference>
<dbReference type="CDD" id="cd07896">
    <property type="entry name" value="Adenylation_kDNA_ligase_like"/>
    <property type="match status" value="1"/>
</dbReference>
<gene>
    <name evidence="6" type="ORF">DES47_10433</name>
</gene>
<protein>
    <submittedName>
        <fullName evidence="6">DNA ligase-1</fullName>
    </submittedName>
</protein>
<keyword evidence="2" id="KW-0235">DNA replication</keyword>
<dbReference type="SUPFAM" id="SSF56091">
    <property type="entry name" value="DNA ligase/mRNA capping enzyme, catalytic domain"/>
    <property type="match status" value="1"/>
</dbReference>
<dbReference type="PANTHER" id="PTHR47810:SF1">
    <property type="entry name" value="DNA LIGASE B"/>
    <property type="match status" value="1"/>
</dbReference>
<dbReference type="AlphaFoldDB" id="A0A4R6QMT3"/>
<dbReference type="GO" id="GO:0016874">
    <property type="term" value="F:ligase activity"/>
    <property type="evidence" value="ECO:0007669"/>
    <property type="project" value="UniProtKB-KW"/>
</dbReference>
<dbReference type="InParanoid" id="A0A4R6QMT3"/>
<dbReference type="Gene3D" id="2.40.50.140">
    <property type="entry name" value="Nucleic acid-binding proteins"/>
    <property type="match status" value="1"/>
</dbReference>
<accession>A0A4R6QMT3</accession>
<evidence type="ECO:0000259" key="5">
    <source>
        <dbReference type="Pfam" id="PF14743"/>
    </source>
</evidence>
<dbReference type="Gene3D" id="3.30.470.30">
    <property type="entry name" value="DNA ligase/mRNA capping enzyme"/>
    <property type="match status" value="1"/>
</dbReference>
<reference evidence="6 7" key="1">
    <citation type="submission" date="2019-03" db="EMBL/GenBank/DDBJ databases">
        <title>Genomic Encyclopedia of Type Strains, Phase IV (KMG-IV): sequencing the most valuable type-strain genomes for metagenomic binning, comparative biology and taxonomic classification.</title>
        <authorList>
            <person name="Goeker M."/>
        </authorList>
    </citation>
    <scope>NUCLEOTIDE SEQUENCE [LARGE SCALE GENOMIC DNA]</scope>
    <source>
        <strain evidence="6 7">DSM 16998</strain>
    </source>
</reference>
<evidence type="ECO:0000256" key="2">
    <source>
        <dbReference type="ARBA" id="ARBA00022705"/>
    </source>
</evidence>
<evidence type="ECO:0000313" key="6">
    <source>
        <dbReference type="EMBL" id="TDP63751.1"/>
    </source>
</evidence>
<keyword evidence="4" id="KW-0234">DNA repair</keyword>
<dbReference type="GO" id="GO:0006281">
    <property type="term" value="P:DNA repair"/>
    <property type="evidence" value="ECO:0007669"/>
    <property type="project" value="UniProtKB-KW"/>
</dbReference>
<evidence type="ECO:0000256" key="3">
    <source>
        <dbReference type="ARBA" id="ARBA00022763"/>
    </source>
</evidence>
<keyword evidence="7" id="KW-1185">Reference proteome</keyword>
<feature type="domain" description="DNA ligase OB-like" evidence="5">
    <location>
        <begin position="185"/>
        <end position="250"/>
    </location>
</feature>
<dbReference type="PANTHER" id="PTHR47810">
    <property type="entry name" value="DNA LIGASE"/>
    <property type="match status" value="1"/>
</dbReference>
<dbReference type="InterPro" id="IPR029319">
    <property type="entry name" value="DNA_ligase_OB"/>
</dbReference>
<keyword evidence="1 6" id="KW-0436">Ligase</keyword>
<dbReference type="InterPro" id="IPR012340">
    <property type="entry name" value="NA-bd_OB-fold"/>
</dbReference>
<dbReference type="Pfam" id="PF14743">
    <property type="entry name" value="DNA_ligase_OB_2"/>
    <property type="match status" value="1"/>
</dbReference>
<dbReference type="Gene3D" id="3.30.1490.70">
    <property type="match status" value="1"/>
</dbReference>
<evidence type="ECO:0000256" key="4">
    <source>
        <dbReference type="ARBA" id="ARBA00023204"/>
    </source>
</evidence>
<name>A0A4R6QMT3_9BURK</name>
<dbReference type="NCBIfam" id="NF006592">
    <property type="entry name" value="PRK09125.1"/>
    <property type="match status" value="1"/>
</dbReference>
<dbReference type="GO" id="GO:0006260">
    <property type="term" value="P:DNA replication"/>
    <property type="evidence" value="ECO:0007669"/>
    <property type="project" value="UniProtKB-KW"/>
</dbReference>
<dbReference type="CDD" id="cd08041">
    <property type="entry name" value="OBF_kDNA_ligase_like"/>
    <property type="match status" value="1"/>
</dbReference>
<evidence type="ECO:0000313" key="7">
    <source>
        <dbReference type="Proteomes" id="UP000295361"/>
    </source>
</evidence>
<dbReference type="EMBL" id="SNXS01000004">
    <property type="protein sequence ID" value="TDP63751.1"/>
    <property type="molecule type" value="Genomic_DNA"/>
</dbReference>
<evidence type="ECO:0000256" key="1">
    <source>
        <dbReference type="ARBA" id="ARBA00022598"/>
    </source>
</evidence>
<proteinExistence type="predicted"/>
<keyword evidence="3" id="KW-0227">DNA damage</keyword>